<accession>A0A662D7A2</accession>
<dbReference type="PANTHER" id="PTHR28511">
    <property type="entry name" value="ENDONUCLEASE V"/>
    <property type="match status" value="1"/>
</dbReference>
<feature type="site" description="Interaction with target DNA" evidence="6">
    <location>
        <position position="79"/>
    </location>
</feature>
<dbReference type="GO" id="GO:0005737">
    <property type="term" value="C:cytoplasm"/>
    <property type="evidence" value="ECO:0007669"/>
    <property type="project" value="UniProtKB-SubCell"/>
</dbReference>
<protein>
    <recommendedName>
        <fullName evidence="6">Endonuclease V</fullName>
        <ecNumber evidence="6">3.1.21.7</ecNumber>
    </recommendedName>
    <alternativeName>
        <fullName evidence="6">Deoxyinosine 3'endonuclease</fullName>
    </alternativeName>
    <alternativeName>
        <fullName evidence="6">Deoxyribonuclease V</fullName>
        <shortName evidence="6">DNase V</shortName>
    </alternativeName>
</protein>
<comment type="catalytic activity">
    <reaction evidence="6">
        <text>Endonucleolytic cleavage at apurinic or apyrimidinic sites to products with a 5'-phosphate.</text>
        <dbReference type="EC" id="3.1.21.7"/>
    </reaction>
</comment>
<evidence type="ECO:0000313" key="8">
    <source>
        <dbReference type="Proteomes" id="UP000277457"/>
    </source>
</evidence>
<dbReference type="CDD" id="cd06559">
    <property type="entry name" value="Endonuclease_V"/>
    <property type="match status" value="1"/>
</dbReference>
<gene>
    <name evidence="6" type="primary">nfi</name>
    <name evidence="7" type="ORF">DRZ78_00165</name>
</gene>
<dbReference type="NCBIfam" id="NF008629">
    <property type="entry name" value="PRK11617.1"/>
    <property type="match status" value="1"/>
</dbReference>
<keyword evidence="5 6" id="KW-0378">Hydrolase</keyword>
<keyword evidence="6" id="KW-0460">Magnesium</keyword>
<dbReference type="EC" id="3.1.21.7" evidence="6"/>
<comment type="function">
    <text evidence="6">DNA repair enzyme involved in the repair of deaminated bases. Selectively cleaves double-stranded DNA at the second phosphodiester bond 3' to a deoxyinosine leaving behind the intact lesion on the nicked DNA.</text>
</comment>
<dbReference type="PANTHER" id="PTHR28511:SF1">
    <property type="entry name" value="ENDONUCLEASE V"/>
    <property type="match status" value="1"/>
</dbReference>
<feature type="binding site" evidence="6">
    <location>
        <position position="109"/>
    </location>
    <ligand>
        <name>Mg(2+)</name>
        <dbReference type="ChEBI" id="CHEBI:18420"/>
    </ligand>
</feature>
<dbReference type="InterPro" id="IPR007581">
    <property type="entry name" value="Endonuclease-V"/>
</dbReference>
<name>A0A662D7A2_UNCAE</name>
<comment type="similarity">
    <text evidence="6">Belongs to the endonuclease V family.</text>
</comment>
<dbReference type="Gene3D" id="3.30.2170.10">
    <property type="entry name" value="archaeoglobus fulgidus dsm 4304 superfamily"/>
    <property type="match status" value="1"/>
</dbReference>
<comment type="caution">
    <text evidence="7">The sequence shown here is derived from an EMBL/GenBank/DDBJ whole genome shotgun (WGS) entry which is preliminary data.</text>
</comment>
<sequence length="235" mass="26563">MKYLNLHLWKVNPKEAIELQIKLREKVSLKSAFNKIDKVAGADVSYYNDKAIAGVVVLSFPQLEIIERRFSISPVKFPYIPGLLSFREGPALLEVFKKIENEPDVVLFDGQGIAHPRRMGIATHLGLFLDRPTIGCAKSKLSGNYLPVREERGSYSLLREGEEIIGAVVRTKRGISPIFVSPGNKIDLFASVEIVLRCTNKYRLPEPTRKAHLFVNKLKRDLMLEASSNRKKALY</sequence>
<keyword evidence="2 6" id="KW-0963">Cytoplasm</keyword>
<dbReference type="Proteomes" id="UP000277457">
    <property type="component" value="Unassembled WGS sequence"/>
</dbReference>
<dbReference type="GO" id="GO:0000287">
    <property type="term" value="F:magnesium ion binding"/>
    <property type="evidence" value="ECO:0007669"/>
    <property type="project" value="UniProtKB-UniRule"/>
</dbReference>
<evidence type="ECO:0000256" key="5">
    <source>
        <dbReference type="ARBA" id="ARBA00022801"/>
    </source>
</evidence>
<evidence type="ECO:0000256" key="4">
    <source>
        <dbReference type="ARBA" id="ARBA00022759"/>
    </source>
</evidence>
<keyword evidence="6" id="KW-0479">Metal-binding</keyword>
<keyword evidence="3 6" id="KW-0540">Nuclease</keyword>
<keyword evidence="6" id="KW-0234">DNA repair</keyword>
<evidence type="ECO:0000256" key="1">
    <source>
        <dbReference type="ARBA" id="ARBA00004496"/>
    </source>
</evidence>
<comment type="subcellular location">
    <subcellularLocation>
        <location evidence="1 6">Cytoplasm</location>
    </subcellularLocation>
</comment>
<dbReference type="HAMAP" id="MF_00801">
    <property type="entry name" value="Endonuclease_5"/>
    <property type="match status" value="1"/>
</dbReference>
<dbReference type="GO" id="GO:0003727">
    <property type="term" value="F:single-stranded RNA binding"/>
    <property type="evidence" value="ECO:0007669"/>
    <property type="project" value="TreeGrafter"/>
</dbReference>
<evidence type="ECO:0000256" key="6">
    <source>
        <dbReference type="HAMAP-Rule" id="MF_00801"/>
    </source>
</evidence>
<organism evidence="7 8">
    <name type="scientific">Aerophobetes bacterium</name>
    <dbReference type="NCBI Taxonomy" id="2030807"/>
    <lineage>
        <taxon>Bacteria</taxon>
        <taxon>Candidatus Aerophobota</taxon>
    </lineage>
</organism>
<keyword evidence="6" id="KW-0227">DNA damage</keyword>
<dbReference type="GO" id="GO:0006281">
    <property type="term" value="P:DNA repair"/>
    <property type="evidence" value="ECO:0007669"/>
    <property type="project" value="UniProtKB-UniRule"/>
</dbReference>
<dbReference type="EMBL" id="QMPY01000003">
    <property type="protein sequence ID" value="RLE08894.1"/>
    <property type="molecule type" value="Genomic_DNA"/>
</dbReference>
<reference evidence="7 8" key="1">
    <citation type="submission" date="2018-06" db="EMBL/GenBank/DDBJ databases">
        <title>Extensive metabolic versatility and redundancy in microbially diverse, dynamic hydrothermal sediments.</title>
        <authorList>
            <person name="Dombrowski N."/>
            <person name="Teske A."/>
            <person name="Baker B.J."/>
        </authorList>
    </citation>
    <scope>NUCLEOTIDE SEQUENCE [LARGE SCALE GENOMIC DNA]</scope>
    <source>
        <strain evidence="7">B7_G13</strain>
    </source>
</reference>
<evidence type="ECO:0000256" key="3">
    <source>
        <dbReference type="ARBA" id="ARBA00022722"/>
    </source>
</evidence>
<comment type="cofactor">
    <cofactor evidence="6">
        <name>Mg(2+)</name>
        <dbReference type="ChEBI" id="CHEBI:18420"/>
    </cofactor>
</comment>
<keyword evidence="4 6" id="KW-0255">Endonuclease</keyword>
<dbReference type="GO" id="GO:0043737">
    <property type="term" value="F:deoxyribonuclease V activity"/>
    <property type="evidence" value="ECO:0007669"/>
    <property type="project" value="UniProtKB-UniRule"/>
</dbReference>
<evidence type="ECO:0000313" key="7">
    <source>
        <dbReference type="EMBL" id="RLE08894.1"/>
    </source>
</evidence>
<feature type="binding site" evidence="6">
    <location>
        <position position="43"/>
    </location>
    <ligand>
        <name>Mg(2+)</name>
        <dbReference type="ChEBI" id="CHEBI:18420"/>
    </ligand>
</feature>
<dbReference type="AlphaFoldDB" id="A0A662D7A2"/>
<dbReference type="GO" id="GO:0016891">
    <property type="term" value="F:RNA endonuclease activity producing 5'-phosphomonoesters, hydrolytic mechanism"/>
    <property type="evidence" value="ECO:0007669"/>
    <property type="project" value="TreeGrafter"/>
</dbReference>
<proteinExistence type="inferred from homology"/>
<evidence type="ECO:0000256" key="2">
    <source>
        <dbReference type="ARBA" id="ARBA00022490"/>
    </source>
</evidence>
<dbReference type="Pfam" id="PF04493">
    <property type="entry name" value="Endonuclease_5"/>
    <property type="match status" value="1"/>
</dbReference>